<proteinExistence type="predicted"/>
<sequence length="258" mass="27596">MNAVEFLREIARRLVPLADPVGDKELTALLASIGSPAGLAVRVDDGRIIVDLPGFGLPSDPAAFAAAETVVHQMAKQLGLPAGGGFDRDERDLAPGRARLRAGYWAVVLAVVSDGPDVPVIVEISFAYGADLQKRLAELAGPPLGHAPVDWDVLTGRIGVQLPEDYRWLMNQYGTAPISAAAVLFEPKTLRRPIAGPMFPVGDYHQLLPIGATPAGNEIAYILDWEISGLRIGGRRYETGLLHHLVVTLAGRHLVNQS</sequence>
<accession>A0ABQ3XF40</accession>
<dbReference type="RefSeq" id="WP_203799443.1">
    <property type="nucleotide sequence ID" value="NZ_BAAAQE010000092.1"/>
</dbReference>
<comment type="caution">
    <text evidence="1">The sequence shown here is derived from an EMBL/GenBank/DDBJ whole genome shotgun (WGS) entry which is preliminary data.</text>
</comment>
<reference evidence="1 2" key="1">
    <citation type="submission" date="2021-01" db="EMBL/GenBank/DDBJ databases">
        <title>Whole genome shotgun sequence of Actinoplanes couchii NBRC 106145.</title>
        <authorList>
            <person name="Komaki H."/>
            <person name="Tamura T."/>
        </authorList>
    </citation>
    <scope>NUCLEOTIDE SEQUENCE [LARGE SCALE GENOMIC DNA]</scope>
    <source>
        <strain evidence="1 2">NBRC 106145</strain>
    </source>
</reference>
<protein>
    <recommendedName>
        <fullName evidence="3">Knr4/Smi1-like domain-containing protein</fullName>
    </recommendedName>
</protein>
<keyword evidence="2" id="KW-1185">Reference proteome</keyword>
<organism evidence="1 2">
    <name type="scientific">Actinoplanes couchii</name>
    <dbReference type="NCBI Taxonomy" id="403638"/>
    <lineage>
        <taxon>Bacteria</taxon>
        <taxon>Bacillati</taxon>
        <taxon>Actinomycetota</taxon>
        <taxon>Actinomycetes</taxon>
        <taxon>Micromonosporales</taxon>
        <taxon>Micromonosporaceae</taxon>
        <taxon>Actinoplanes</taxon>
    </lineage>
</organism>
<gene>
    <name evidence="1" type="ORF">Aco03nite_055300</name>
</gene>
<name>A0ABQ3XF40_9ACTN</name>
<evidence type="ECO:0008006" key="3">
    <source>
        <dbReference type="Google" id="ProtNLM"/>
    </source>
</evidence>
<dbReference type="EMBL" id="BOMG01000065">
    <property type="protein sequence ID" value="GID57126.1"/>
    <property type="molecule type" value="Genomic_DNA"/>
</dbReference>
<evidence type="ECO:0000313" key="1">
    <source>
        <dbReference type="EMBL" id="GID57126.1"/>
    </source>
</evidence>
<evidence type="ECO:0000313" key="2">
    <source>
        <dbReference type="Proteomes" id="UP000612282"/>
    </source>
</evidence>
<dbReference type="Proteomes" id="UP000612282">
    <property type="component" value="Unassembled WGS sequence"/>
</dbReference>